<reference evidence="3" key="1">
    <citation type="journal article" date="2021" name="PeerJ">
        <title>Extensive microbial diversity within the chicken gut microbiome revealed by metagenomics and culture.</title>
        <authorList>
            <person name="Gilroy R."/>
            <person name="Ravi A."/>
            <person name="Getino M."/>
            <person name="Pursley I."/>
            <person name="Horton D.L."/>
            <person name="Alikhan N.F."/>
            <person name="Baker D."/>
            <person name="Gharbi K."/>
            <person name="Hall N."/>
            <person name="Watson M."/>
            <person name="Adriaenssens E.M."/>
            <person name="Foster-Nyarko E."/>
            <person name="Jarju S."/>
            <person name="Secka A."/>
            <person name="Antonio M."/>
            <person name="Oren A."/>
            <person name="Chaudhuri R.R."/>
            <person name="La Ragione R."/>
            <person name="Hildebrand F."/>
            <person name="Pallen M.J."/>
        </authorList>
    </citation>
    <scope>NUCLEOTIDE SEQUENCE</scope>
    <source>
        <strain evidence="3">4100</strain>
    </source>
</reference>
<dbReference type="SUPFAM" id="SSF143011">
    <property type="entry name" value="RelE-like"/>
    <property type="match status" value="1"/>
</dbReference>
<evidence type="ECO:0000256" key="1">
    <source>
        <dbReference type="ARBA" id="ARBA00022649"/>
    </source>
</evidence>
<dbReference type="Proteomes" id="UP000711407">
    <property type="component" value="Unassembled WGS sequence"/>
</dbReference>
<dbReference type="Pfam" id="PF15738">
    <property type="entry name" value="YafQ_toxin"/>
    <property type="match status" value="1"/>
</dbReference>
<evidence type="ECO:0000313" key="3">
    <source>
        <dbReference type="EMBL" id="HJE38961.1"/>
    </source>
</evidence>
<dbReference type="GO" id="GO:0006415">
    <property type="term" value="P:translational termination"/>
    <property type="evidence" value="ECO:0007669"/>
    <property type="project" value="TreeGrafter"/>
</dbReference>
<dbReference type="AlphaFoldDB" id="A0A921E8Z9"/>
<comment type="caution">
    <text evidence="3">The sequence shown here is derived from an EMBL/GenBank/DDBJ whole genome shotgun (WGS) entry which is preliminary data.</text>
</comment>
<dbReference type="GO" id="GO:0004521">
    <property type="term" value="F:RNA endonuclease activity"/>
    <property type="evidence" value="ECO:0007669"/>
    <property type="project" value="TreeGrafter"/>
</dbReference>
<dbReference type="PIRSF" id="PIRSF006156">
    <property type="entry name" value="YafQ"/>
    <property type="match status" value="1"/>
</dbReference>
<proteinExistence type="predicted"/>
<dbReference type="PANTHER" id="PTHR40588:SF1">
    <property type="entry name" value="MRNA INTERFERASE TOXIN YAFQ"/>
    <property type="match status" value="1"/>
</dbReference>
<accession>A0A921E8Z9</accession>
<dbReference type="Gene3D" id="3.30.2310.20">
    <property type="entry name" value="RelE-like"/>
    <property type="match status" value="1"/>
</dbReference>
<feature type="active site" description="Proton donor" evidence="2">
    <location>
        <position position="90"/>
    </location>
</feature>
<sequence length="94" mass="10909">MAYSISYAGSFKKDYKRLKKRNLPVEELEEALRILSETGTLPDTYNPHKLSGRYAGKWECHIGGRNSDWLMVWEQNDTELTLLMLRTGSHADIY</sequence>
<evidence type="ECO:0000313" key="4">
    <source>
        <dbReference type="Proteomes" id="UP000711407"/>
    </source>
</evidence>
<name>A0A921E8Z9_9BACT</name>
<dbReference type="InterPro" id="IPR004386">
    <property type="entry name" value="Toxin_YafQ-like"/>
</dbReference>
<dbReference type="EMBL" id="DYXT01000025">
    <property type="protein sequence ID" value="HJE38961.1"/>
    <property type="molecule type" value="Genomic_DNA"/>
</dbReference>
<dbReference type="NCBIfam" id="TIGR02385">
    <property type="entry name" value="RelE_StbE"/>
    <property type="match status" value="1"/>
</dbReference>
<gene>
    <name evidence="3" type="ORF">K8V47_04285</name>
</gene>
<organism evidence="3 4">
    <name type="scientific">Candidatus Amulumruptor caecigallinarius</name>
    <dbReference type="NCBI Taxonomy" id="2109911"/>
    <lineage>
        <taxon>Bacteria</taxon>
        <taxon>Pseudomonadati</taxon>
        <taxon>Bacteroidota</taxon>
        <taxon>Bacteroidia</taxon>
        <taxon>Bacteroidales</taxon>
        <taxon>Muribaculaceae</taxon>
        <taxon>Candidatus Amulumruptor</taxon>
    </lineage>
</organism>
<keyword evidence="1" id="KW-1277">Toxin-antitoxin system</keyword>
<dbReference type="PANTHER" id="PTHR40588">
    <property type="entry name" value="MRNA INTERFERASE TOXIN YAFQ"/>
    <property type="match status" value="1"/>
</dbReference>
<dbReference type="GO" id="GO:0006402">
    <property type="term" value="P:mRNA catabolic process"/>
    <property type="evidence" value="ECO:0007669"/>
    <property type="project" value="TreeGrafter"/>
</dbReference>
<reference evidence="3" key="2">
    <citation type="submission" date="2021-09" db="EMBL/GenBank/DDBJ databases">
        <authorList>
            <person name="Gilroy R."/>
        </authorList>
    </citation>
    <scope>NUCLEOTIDE SEQUENCE</scope>
    <source>
        <strain evidence="3">4100</strain>
    </source>
</reference>
<evidence type="ECO:0000256" key="2">
    <source>
        <dbReference type="PIRSR" id="PIRSR006156-1"/>
    </source>
</evidence>
<dbReference type="InterPro" id="IPR007712">
    <property type="entry name" value="RelE/ParE_toxin"/>
</dbReference>
<dbReference type="InterPro" id="IPR035093">
    <property type="entry name" value="RelE/ParE_toxin_dom_sf"/>
</dbReference>
<protein>
    <submittedName>
        <fullName evidence="3">Type II toxin-antitoxin system YafQ family toxin</fullName>
    </submittedName>
</protein>